<dbReference type="CDD" id="cd07484">
    <property type="entry name" value="Peptidases_S8_Thermitase_like"/>
    <property type="match status" value="1"/>
</dbReference>
<dbReference type="PANTHER" id="PTHR43806:SF11">
    <property type="entry name" value="CEREVISIN-RELATED"/>
    <property type="match status" value="1"/>
</dbReference>
<dbReference type="Gene3D" id="3.40.50.200">
    <property type="entry name" value="Peptidase S8/S53 domain"/>
    <property type="match status" value="1"/>
</dbReference>
<dbReference type="Proteomes" id="UP000703893">
    <property type="component" value="Unassembled WGS sequence"/>
</dbReference>
<sequence length="414" mass="41809">MALLALSLGGCGVSGSPGGTLRSAAEGATFDAQAVPGEAIVHVKAGARLTAPYSVAETLDFGEDGKFMLVKTAPGQIGALSQALSGNPDVLGVSPNKRVKLVVPAAQPGLPERVVPASNDPLYGQQWYLPRVGADKAWGASKGKGVLAAIVDTGIDYDHPDLKANIADKGKSFVGGKDGKDLFGHGTHVAGTVAAAFNNGQGVAGVAPEAALLPVTVLGADGSGSLFGIAGGIKFAADWGAERKFKTVINLSLGGPAAADPISTAAGWYATRKGALLVAATGNDNGPVGTPARITKYFMAVSATNQSDTKASFSNFGPEVAIGAPGVDIMNTTPTYKVPLNDHGYALNYASLRGTSMATPVVAGVAALLWAKNPQLTNVQVREKLEKTAKDLGTPGKDVQFGNGLVQAAAALGL</sequence>
<dbReference type="PRINTS" id="PR00723">
    <property type="entry name" value="SUBTILISIN"/>
</dbReference>
<evidence type="ECO:0000256" key="2">
    <source>
        <dbReference type="ARBA" id="ARBA00011073"/>
    </source>
</evidence>
<dbReference type="AlphaFoldDB" id="A0A938BHM8"/>
<protein>
    <submittedName>
        <fullName evidence="10">Peptidase S8</fullName>
    </submittedName>
</protein>
<evidence type="ECO:0000256" key="5">
    <source>
        <dbReference type="ARBA" id="ARBA00022801"/>
    </source>
</evidence>
<dbReference type="InterPro" id="IPR050131">
    <property type="entry name" value="Peptidase_S8_subtilisin-like"/>
</dbReference>
<feature type="active site" description="Charge relay system" evidence="7">
    <location>
        <position position="185"/>
    </location>
</feature>
<dbReference type="PROSITE" id="PS51892">
    <property type="entry name" value="SUBTILASE"/>
    <property type="match status" value="1"/>
</dbReference>
<keyword evidence="4 7" id="KW-0645">Protease</keyword>
<evidence type="ECO:0000256" key="4">
    <source>
        <dbReference type="ARBA" id="ARBA00022670"/>
    </source>
</evidence>
<comment type="subcellular location">
    <subcellularLocation>
        <location evidence="1">Secreted</location>
    </subcellularLocation>
</comment>
<evidence type="ECO:0000256" key="7">
    <source>
        <dbReference type="PROSITE-ProRule" id="PRU01240"/>
    </source>
</evidence>
<dbReference type="GO" id="GO:0006508">
    <property type="term" value="P:proteolysis"/>
    <property type="evidence" value="ECO:0007669"/>
    <property type="project" value="UniProtKB-KW"/>
</dbReference>
<feature type="active site" description="Charge relay system" evidence="7">
    <location>
        <position position="152"/>
    </location>
</feature>
<organism evidence="10 11">
    <name type="scientific">Candidatus Tanganyikabacteria bacterium</name>
    <dbReference type="NCBI Taxonomy" id="2961651"/>
    <lineage>
        <taxon>Bacteria</taxon>
        <taxon>Bacillati</taxon>
        <taxon>Candidatus Sericytochromatia</taxon>
        <taxon>Candidatus Tanganyikabacteria</taxon>
    </lineage>
</organism>
<comment type="similarity">
    <text evidence="2 7 8">Belongs to the peptidase S8 family.</text>
</comment>
<evidence type="ECO:0000313" key="11">
    <source>
        <dbReference type="Proteomes" id="UP000703893"/>
    </source>
</evidence>
<evidence type="ECO:0000256" key="3">
    <source>
        <dbReference type="ARBA" id="ARBA00022525"/>
    </source>
</evidence>
<comment type="caution">
    <text evidence="10">The sequence shown here is derived from an EMBL/GenBank/DDBJ whole genome shotgun (WGS) entry which is preliminary data.</text>
</comment>
<dbReference type="Pfam" id="PF00082">
    <property type="entry name" value="Peptidase_S8"/>
    <property type="match status" value="1"/>
</dbReference>
<dbReference type="PROSITE" id="PS00138">
    <property type="entry name" value="SUBTILASE_SER"/>
    <property type="match status" value="1"/>
</dbReference>
<feature type="active site" description="Charge relay system" evidence="7">
    <location>
        <position position="356"/>
    </location>
</feature>
<dbReference type="SUPFAM" id="SSF52743">
    <property type="entry name" value="Subtilisin-like"/>
    <property type="match status" value="1"/>
</dbReference>
<evidence type="ECO:0000256" key="1">
    <source>
        <dbReference type="ARBA" id="ARBA00004613"/>
    </source>
</evidence>
<dbReference type="GO" id="GO:0004252">
    <property type="term" value="F:serine-type endopeptidase activity"/>
    <property type="evidence" value="ECO:0007669"/>
    <property type="project" value="UniProtKB-UniRule"/>
</dbReference>
<dbReference type="InterPro" id="IPR022398">
    <property type="entry name" value="Peptidase_S8_His-AS"/>
</dbReference>
<dbReference type="PANTHER" id="PTHR43806">
    <property type="entry name" value="PEPTIDASE S8"/>
    <property type="match status" value="1"/>
</dbReference>
<proteinExistence type="inferred from homology"/>
<dbReference type="EMBL" id="VGJX01000006">
    <property type="protein sequence ID" value="MBM3273557.1"/>
    <property type="molecule type" value="Genomic_DNA"/>
</dbReference>
<gene>
    <name evidence="10" type="ORF">FJZ00_00285</name>
</gene>
<dbReference type="PROSITE" id="PS00136">
    <property type="entry name" value="SUBTILASE_ASP"/>
    <property type="match status" value="1"/>
</dbReference>
<dbReference type="PROSITE" id="PS00137">
    <property type="entry name" value="SUBTILASE_HIS"/>
    <property type="match status" value="1"/>
</dbReference>
<evidence type="ECO:0000259" key="9">
    <source>
        <dbReference type="Pfam" id="PF00082"/>
    </source>
</evidence>
<accession>A0A938BHM8</accession>
<keyword evidence="3" id="KW-0964">Secreted</keyword>
<evidence type="ECO:0000256" key="8">
    <source>
        <dbReference type="RuleBase" id="RU003355"/>
    </source>
</evidence>
<dbReference type="InterPro" id="IPR034084">
    <property type="entry name" value="Thermitase-like_dom"/>
</dbReference>
<feature type="domain" description="Peptidase S8/S53" evidence="9">
    <location>
        <begin position="143"/>
        <end position="404"/>
    </location>
</feature>
<keyword evidence="6 7" id="KW-0720">Serine protease</keyword>
<name>A0A938BHM8_9BACT</name>
<dbReference type="InterPro" id="IPR015500">
    <property type="entry name" value="Peptidase_S8_subtilisin-rel"/>
</dbReference>
<dbReference type="InterPro" id="IPR023828">
    <property type="entry name" value="Peptidase_S8_Ser-AS"/>
</dbReference>
<dbReference type="InterPro" id="IPR023827">
    <property type="entry name" value="Peptidase_S8_Asp-AS"/>
</dbReference>
<dbReference type="InterPro" id="IPR036852">
    <property type="entry name" value="Peptidase_S8/S53_dom_sf"/>
</dbReference>
<evidence type="ECO:0000313" key="10">
    <source>
        <dbReference type="EMBL" id="MBM3273557.1"/>
    </source>
</evidence>
<keyword evidence="5 7" id="KW-0378">Hydrolase</keyword>
<reference evidence="10 11" key="1">
    <citation type="submission" date="2019-03" db="EMBL/GenBank/DDBJ databases">
        <title>Lake Tanganyika Metagenome-Assembled Genomes (MAGs).</title>
        <authorList>
            <person name="Tran P."/>
        </authorList>
    </citation>
    <scope>NUCLEOTIDE SEQUENCE [LARGE SCALE GENOMIC DNA]</scope>
    <source>
        <strain evidence="10">K_DeepCast_65m_m2_236</strain>
    </source>
</reference>
<dbReference type="InterPro" id="IPR000209">
    <property type="entry name" value="Peptidase_S8/S53_dom"/>
</dbReference>
<evidence type="ECO:0000256" key="6">
    <source>
        <dbReference type="ARBA" id="ARBA00022825"/>
    </source>
</evidence>
<dbReference type="GO" id="GO:0005576">
    <property type="term" value="C:extracellular region"/>
    <property type="evidence" value="ECO:0007669"/>
    <property type="project" value="UniProtKB-SubCell"/>
</dbReference>